<gene>
    <name evidence="1" type="ORF">GVO57_04080</name>
</gene>
<organism evidence="1 2">
    <name type="scientific">Sphingomonas changnyeongensis</name>
    <dbReference type="NCBI Taxonomy" id="2698679"/>
    <lineage>
        <taxon>Bacteria</taxon>
        <taxon>Pseudomonadati</taxon>
        <taxon>Pseudomonadota</taxon>
        <taxon>Alphaproteobacteria</taxon>
        <taxon>Sphingomonadales</taxon>
        <taxon>Sphingomonadaceae</taxon>
        <taxon>Sphingomonas</taxon>
    </lineage>
</organism>
<reference evidence="1 2" key="1">
    <citation type="submission" date="2020-01" db="EMBL/GenBank/DDBJ databases">
        <title>Sphingomonas sp. C33 whole genome sequece.</title>
        <authorList>
            <person name="Park C."/>
        </authorList>
    </citation>
    <scope>NUCLEOTIDE SEQUENCE [LARGE SCALE GENOMIC DNA]</scope>
    <source>
        <strain evidence="1 2">C33</strain>
    </source>
</reference>
<dbReference type="AlphaFoldDB" id="A0A7Z2S801"/>
<keyword evidence="2" id="KW-1185">Reference proteome</keyword>
<keyword evidence="1" id="KW-0282">Flagellum</keyword>
<evidence type="ECO:0000313" key="1">
    <source>
        <dbReference type="EMBL" id="QHL90162.1"/>
    </source>
</evidence>
<sequence>MSRIEALGQVITSLNAELAALKAFDIVALAEATDIKEQRIALLASGQDNPLSTEERALAEEAMRLNELARVYVNLMSANVRQRLEALTGTAPVAYTPRAAA</sequence>
<keyword evidence="1" id="KW-0966">Cell projection</keyword>
<keyword evidence="1" id="KW-0969">Cilium</keyword>
<protein>
    <submittedName>
        <fullName evidence="1">Flagellar protein FlgN</fullName>
    </submittedName>
</protein>
<dbReference type="EMBL" id="CP047895">
    <property type="protein sequence ID" value="QHL90162.1"/>
    <property type="molecule type" value="Genomic_DNA"/>
</dbReference>
<evidence type="ECO:0000313" key="2">
    <source>
        <dbReference type="Proteomes" id="UP000464468"/>
    </source>
</evidence>
<dbReference type="RefSeq" id="WP_160592080.1">
    <property type="nucleotide sequence ID" value="NZ_CP047895.1"/>
</dbReference>
<dbReference type="Proteomes" id="UP000464468">
    <property type="component" value="Chromosome"/>
</dbReference>
<dbReference type="KEGG" id="schy:GVO57_04080"/>
<accession>A0A7Z2S801</accession>
<name>A0A7Z2S801_9SPHN</name>
<proteinExistence type="predicted"/>